<comment type="similarity">
    <text evidence="2">Belongs to the major facilitator superfamily. Monocarboxylate porter (TC 2.A.1.13) family.</text>
</comment>
<feature type="transmembrane region" description="Helical" evidence="4">
    <location>
        <begin position="412"/>
        <end position="431"/>
    </location>
</feature>
<dbReference type="HOGENOM" id="CLU_001265_1_1_1"/>
<dbReference type="eggNOG" id="KOG2504">
    <property type="taxonomic scope" value="Eukaryota"/>
</dbReference>
<organism evidence="6 7">
    <name type="scientific">Pestalotiopsis fici (strain W106-1 / CGMCC3.15140)</name>
    <dbReference type="NCBI Taxonomy" id="1229662"/>
    <lineage>
        <taxon>Eukaryota</taxon>
        <taxon>Fungi</taxon>
        <taxon>Dikarya</taxon>
        <taxon>Ascomycota</taxon>
        <taxon>Pezizomycotina</taxon>
        <taxon>Sordariomycetes</taxon>
        <taxon>Xylariomycetidae</taxon>
        <taxon>Amphisphaeriales</taxon>
        <taxon>Sporocadaceae</taxon>
        <taxon>Pestalotiopsis</taxon>
    </lineage>
</organism>
<dbReference type="Gene3D" id="1.20.1250.20">
    <property type="entry name" value="MFS general substrate transporter like domains"/>
    <property type="match status" value="1"/>
</dbReference>
<evidence type="ECO:0000313" key="7">
    <source>
        <dbReference type="Proteomes" id="UP000030651"/>
    </source>
</evidence>
<evidence type="ECO:0000259" key="5">
    <source>
        <dbReference type="PROSITE" id="PS50850"/>
    </source>
</evidence>
<feature type="transmembrane region" description="Helical" evidence="4">
    <location>
        <begin position="120"/>
        <end position="138"/>
    </location>
</feature>
<dbReference type="GO" id="GO:0016020">
    <property type="term" value="C:membrane"/>
    <property type="evidence" value="ECO:0007669"/>
    <property type="project" value="UniProtKB-SubCell"/>
</dbReference>
<feature type="transmembrane region" description="Helical" evidence="4">
    <location>
        <begin position="284"/>
        <end position="303"/>
    </location>
</feature>
<evidence type="ECO:0000256" key="2">
    <source>
        <dbReference type="ARBA" id="ARBA00006727"/>
    </source>
</evidence>
<keyword evidence="4" id="KW-1133">Transmembrane helix</keyword>
<proteinExistence type="inferred from homology"/>
<dbReference type="InterPro" id="IPR011701">
    <property type="entry name" value="MFS"/>
</dbReference>
<feature type="transmembrane region" description="Helical" evidence="4">
    <location>
        <begin position="176"/>
        <end position="196"/>
    </location>
</feature>
<evidence type="ECO:0000256" key="3">
    <source>
        <dbReference type="SAM" id="MobiDB-lite"/>
    </source>
</evidence>
<dbReference type="AlphaFoldDB" id="W3X520"/>
<dbReference type="PANTHER" id="PTHR11360:SF130">
    <property type="entry name" value="MAJOR FACILITATOR SUPERFAMILY (MFS) PROFILE DOMAIN-CONTAINING PROTEIN-RELATED"/>
    <property type="match status" value="1"/>
</dbReference>
<evidence type="ECO:0000256" key="1">
    <source>
        <dbReference type="ARBA" id="ARBA00004141"/>
    </source>
</evidence>
<sequence length="441" mass="47217">MQENQVPSTSPPARDDCLVEDGGTSPGVSTEKDGYAISHQSGEPPDGGCIAWTQVLLMHIVFFNTWGVANGYGIFQYYYTIVLGQSESTVSWVGSCQVFFLFSIGAITGRLSDAGHFKPVFAIGVFLQLLGIFMTSLATKFWHIVLGQAVCLGIGNGFTFVPALSITSQYFKRNRTVAVGLSASGAAVGGLVYPVMINQLLFYDNFGFPWTLRAMGFIMLVTYLPCLVLFKPRLPPRKTGSWIDTSAFKEAPFMFFVASKFLNFWGLYFAFFFLGTFARNQIGIAKPINLLLVLNGVGIIGRIMPGLIADRCTGLFNLIIPLSLSAGILVYSWAAIHTEAGLYAFAVIYGFVAAALQALFPAGATTMTPDPSKTGVRTGMVMSIVSLANLTGPAICGALIQRGGGSYLGAQIFAGSSIVAGMIMAVAARIAKSGWTFKAKV</sequence>
<feature type="transmembrane region" description="Helical" evidence="4">
    <location>
        <begin position="315"/>
        <end position="334"/>
    </location>
</feature>
<dbReference type="SUPFAM" id="SSF103473">
    <property type="entry name" value="MFS general substrate transporter"/>
    <property type="match status" value="1"/>
</dbReference>
<gene>
    <name evidence="6" type="ORF">PFICI_06106</name>
</gene>
<dbReference type="EMBL" id="KI912112">
    <property type="protein sequence ID" value="ETS81104.1"/>
    <property type="molecule type" value="Genomic_DNA"/>
</dbReference>
<keyword evidence="7" id="KW-1185">Reference proteome</keyword>
<name>W3X520_PESFW</name>
<feature type="transmembrane region" description="Helical" evidence="4">
    <location>
        <begin position="208"/>
        <end position="230"/>
    </location>
</feature>
<dbReference type="Pfam" id="PF07690">
    <property type="entry name" value="MFS_1"/>
    <property type="match status" value="1"/>
</dbReference>
<dbReference type="Proteomes" id="UP000030651">
    <property type="component" value="Unassembled WGS sequence"/>
</dbReference>
<feature type="domain" description="Major facilitator superfamily (MFS) profile" evidence="5">
    <location>
        <begin position="50"/>
        <end position="432"/>
    </location>
</feature>
<evidence type="ECO:0000313" key="6">
    <source>
        <dbReference type="EMBL" id="ETS81104.1"/>
    </source>
</evidence>
<feature type="transmembrane region" description="Helical" evidence="4">
    <location>
        <begin position="89"/>
        <end position="108"/>
    </location>
</feature>
<accession>W3X520</accession>
<feature type="region of interest" description="Disordered" evidence="3">
    <location>
        <begin position="1"/>
        <end position="37"/>
    </location>
</feature>
<dbReference type="InterPro" id="IPR036259">
    <property type="entry name" value="MFS_trans_sf"/>
</dbReference>
<comment type="subcellular location">
    <subcellularLocation>
        <location evidence="1">Membrane</location>
        <topology evidence="1">Multi-pass membrane protein</topology>
    </subcellularLocation>
</comment>
<dbReference type="InParanoid" id="W3X520"/>
<dbReference type="PROSITE" id="PS50850">
    <property type="entry name" value="MFS"/>
    <property type="match status" value="1"/>
</dbReference>
<feature type="transmembrane region" description="Helical" evidence="4">
    <location>
        <begin position="49"/>
        <end position="69"/>
    </location>
</feature>
<dbReference type="PANTHER" id="PTHR11360">
    <property type="entry name" value="MONOCARBOXYLATE TRANSPORTER"/>
    <property type="match status" value="1"/>
</dbReference>
<feature type="transmembrane region" description="Helical" evidence="4">
    <location>
        <begin position="340"/>
        <end position="360"/>
    </location>
</feature>
<evidence type="ECO:0000256" key="4">
    <source>
        <dbReference type="SAM" id="Phobius"/>
    </source>
</evidence>
<dbReference type="GO" id="GO:0022857">
    <property type="term" value="F:transmembrane transporter activity"/>
    <property type="evidence" value="ECO:0007669"/>
    <property type="project" value="InterPro"/>
</dbReference>
<dbReference type="RefSeq" id="XP_007832878.1">
    <property type="nucleotide sequence ID" value="XM_007834687.1"/>
</dbReference>
<dbReference type="GeneID" id="19271119"/>
<dbReference type="InterPro" id="IPR050327">
    <property type="entry name" value="Proton-linked_MCT"/>
</dbReference>
<reference evidence="7" key="1">
    <citation type="journal article" date="2015" name="BMC Genomics">
        <title>Genomic and transcriptomic analysis of the endophytic fungus Pestalotiopsis fici reveals its lifestyle and high potential for synthesis of natural products.</title>
        <authorList>
            <person name="Wang X."/>
            <person name="Zhang X."/>
            <person name="Liu L."/>
            <person name="Xiang M."/>
            <person name="Wang W."/>
            <person name="Sun X."/>
            <person name="Che Y."/>
            <person name="Guo L."/>
            <person name="Liu G."/>
            <person name="Guo L."/>
            <person name="Wang C."/>
            <person name="Yin W.B."/>
            <person name="Stadler M."/>
            <person name="Zhang X."/>
            <person name="Liu X."/>
        </authorList>
    </citation>
    <scope>NUCLEOTIDE SEQUENCE [LARGE SCALE GENOMIC DNA]</scope>
    <source>
        <strain evidence="7">W106-1 / CGMCC3.15140</strain>
    </source>
</reference>
<protein>
    <recommendedName>
        <fullName evidence="5">Major facilitator superfamily (MFS) profile domain-containing protein</fullName>
    </recommendedName>
</protein>
<keyword evidence="4" id="KW-0812">Transmembrane</keyword>
<feature type="transmembrane region" description="Helical" evidence="4">
    <location>
        <begin position="251"/>
        <end position="278"/>
    </location>
</feature>
<keyword evidence="4" id="KW-0472">Membrane</keyword>
<dbReference type="OMA" id="LMHIVFF"/>
<dbReference type="OrthoDB" id="6499973at2759"/>
<feature type="transmembrane region" description="Helical" evidence="4">
    <location>
        <begin position="381"/>
        <end position="400"/>
    </location>
</feature>
<dbReference type="InterPro" id="IPR020846">
    <property type="entry name" value="MFS_dom"/>
</dbReference>
<dbReference type="KEGG" id="pfy:PFICI_06106"/>
<feature type="transmembrane region" description="Helical" evidence="4">
    <location>
        <begin position="144"/>
        <end position="164"/>
    </location>
</feature>